<protein>
    <submittedName>
        <fullName evidence="3">Sec1 family protein</fullName>
    </submittedName>
</protein>
<dbReference type="EMBL" id="MJBS01000123">
    <property type="protein sequence ID" value="OHE93317.1"/>
    <property type="molecule type" value="Genomic_DNA"/>
</dbReference>
<feature type="compositionally biased region" description="Low complexity" evidence="2">
    <location>
        <begin position="733"/>
        <end position="746"/>
    </location>
</feature>
<dbReference type="STRING" id="1209926.A0A1G4AVZ7"/>
<dbReference type="GO" id="GO:0016192">
    <property type="term" value="P:vesicle-mediated transport"/>
    <property type="evidence" value="ECO:0007669"/>
    <property type="project" value="InterPro"/>
</dbReference>
<sequence>RTRPSSSPGQSCRPTSFRLVAPTLAFVPRRVACWSLPTRQLATMGVSTLQEQHDVIIDTIKNITRGDWKVLVLDEDSKKIIDNVVKEDDILNHNIANIERIEQKRDMNPEMDAIYILSPKENIVEILVNDFERRRYKEAYLVWTGVLEPRIRRMIDGCPPAKQRIAGFETLSIDFFPRESHLVTFKDPWSFPILYHPACNGLVARHMKILAQKITGVCVTLGEYPKVRYYRPRNPLHEAAVLASHLARFVQEELDEYAQWNPNFPPQSSRPVGTLVITDRSMDILAPLVHEFTYQAMAHDLLPIQDGDKVTYHMVTNEGTPQAEEKDMELSDKDPVWVDNRHRHMKDTIDKLMGDFRKFLEANPHFVNEEQDTTSLNAIRDMLAGLPQFQEMKEAYSLHLNLAQEAMNIFQHHKLPDIASVEQSLATGLDEDFRKPKNILDQVVRLLDDDAITPSDRLRLIILYVLYRDGVVMEDINRLLAHSGLPQRDGEVIVNLEMLGGHPVRAGLKDVRPPQPPLFQKNTKPAEISEEYSLSRFETAMQTMLDELSKGTLDQTTFPYVKPPADPNEDLLASQQGSLRAGRPNWAAAGRRPPENRQRYIVFMAGGATYSESRACYEVSARQGKDIFLVTSHMLTPQLYVRQVGDLGKDKRTLDLPMERPTPGAPAWVYERPAPPPNPVAQRPAPGMAPPGTASPAGGPRRAPAPGGLPGRPVAPPTAQMSNMSLNAPLPPVSNGSGASPAPSDGGKPHKLEKDKKKRNFLGMKKSHKDKDKH</sequence>
<dbReference type="Gene3D" id="3.90.830.10">
    <property type="entry name" value="Syntaxin Binding Protein 1, Chain A, domain 2"/>
    <property type="match status" value="1"/>
</dbReference>
<gene>
    <name evidence="3" type="ORF">CORC01_11385</name>
</gene>
<accession>A0A1G4AVZ7</accession>
<evidence type="ECO:0000313" key="4">
    <source>
        <dbReference type="Proteomes" id="UP000176998"/>
    </source>
</evidence>
<dbReference type="SUPFAM" id="SSF56815">
    <property type="entry name" value="Sec1/munc18-like (SM) proteins"/>
    <property type="match status" value="1"/>
</dbReference>
<evidence type="ECO:0000256" key="1">
    <source>
        <dbReference type="ARBA" id="ARBA00009884"/>
    </source>
</evidence>
<name>A0A1G4AVZ7_9PEZI</name>
<keyword evidence="4" id="KW-1185">Reference proteome</keyword>
<reference evidence="3 4" key="1">
    <citation type="submission" date="2016-09" db="EMBL/GenBank/DDBJ databases">
        <authorList>
            <person name="Capua I."/>
            <person name="De Benedictis P."/>
            <person name="Joannis T."/>
            <person name="Lombin L.H."/>
            <person name="Cattoli G."/>
        </authorList>
    </citation>
    <scope>NUCLEOTIDE SEQUENCE [LARGE SCALE GENOMIC DNA]</scope>
    <source>
        <strain evidence="3 4">IMI 309357</strain>
    </source>
</reference>
<dbReference type="RefSeq" id="XP_022470482.1">
    <property type="nucleotide sequence ID" value="XM_022623009.1"/>
</dbReference>
<evidence type="ECO:0000256" key="2">
    <source>
        <dbReference type="SAM" id="MobiDB-lite"/>
    </source>
</evidence>
<proteinExistence type="inferred from homology"/>
<dbReference type="InterPro" id="IPR001619">
    <property type="entry name" value="Sec1-like"/>
</dbReference>
<feature type="region of interest" description="Disordered" evidence="2">
    <location>
        <begin position="652"/>
        <end position="774"/>
    </location>
</feature>
<dbReference type="Gene3D" id="3.40.50.1910">
    <property type="match status" value="1"/>
</dbReference>
<dbReference type="Gene3D" id="1.25.40.60">
    <property type="match status" value="1"/>
</dbReference>
<dbReference type="InterPro" id="IPR043154">
    <property type="entry name" value="Sec-1-like_dom1"/>
</dbReference>
<feature type="compositionally biased region" description="Low complexity" evidence="2">
    <location>
        <begin position="680"/>
        <end position="706"/>
    </location>
</feature>
<dbReference type="Gene3D" id="3.40.50.2060">
    <property type="match status" value="1"/>
</dbReference>
<feature type="compositionally biased region" description="Basic residues" evidence="2">
    <location>
        <begin position="756"/>
        <end position="768"/>
    </location>
</feature>
<dbReference type="PANTHER" id="PTHR11679">
    <property type="entry name" value="VESICLE PROTEIN SORTING-ASSOCIATED"/>
    <property type="match status" value="1"/>
</dbReference>
<evidence type="ECO:0000313" key="3">
    <source>
        <dbReference type="EMBL" id="OHE93317.1"/>
    </source>
</evidence>
<dbReference type="InterPro" id="IPR036045">
    <property type="entry name" value="Sec1-like_sf"/>
</dbReference>
<comment type="caution">
    <text evidence="3">The sequence shown here is derived from an EMBL/GenBank/DDBJ whole genome shotgun (WGS) entry which is preliminary data.</text>
</comment>
<feature type="non-terminal residue" evidence="3">
    <location>
        <position position="1"/>
    </location>
</feature>
<dbReference type="GeneID" id="34564519"/>
<organism evidence="3 4">
    <name type="scientific">Colletotrichum orchidophilum</name>
    <dbReference type="NCBI Taxonomy" id="1209926"/>
    <lineage>
        <taxon>Eukaryota</taxon>
        <taxon>Fungi</taxon>
        <taxon>Dikarya</taxon>
        <taxon>Ascomycota</taxon>
        <taxon>Pezizomycotina</taxon>
        <taxon>Sordariomycetes</taxon>
        <taxon>Hypocreomycetidae</taxon>
        <taxon>Glomerellales</taxon>
        <taxon>Glomerellaceae</taxon>
        <taxon>Colletotrichum</taxon>
    </lineage>
</organism>
<dbReference type="AlphaFoldDB" id="A0A1G4AVZ7"/>
<comment type="similarity">
    <text evidence="1">Belongs to the STXBP/unc-18/SEC1 family.</text>
</comment>
<dbReference type="Proteomes" id="UP000176998">
    <property type="component" value="Unassembled WGS sequence"/>
</dbReference>
<dbReference type="InterPro" id="IPR043127">
    <property type="entry name" value="Sec-1-like_dom3a"/>
</dbReference>
<dbReference type="InterPro" id="IPR027482">
    <property type="entry name" value="Sec1-like_dom2"/>
</dbReference>
<dbReference type="OrthoDB" id="2228at2759"/>
<dbReference type="Pfam" id="PF00995">
    <property type="entry name" value="Sec1"/>
    <property type="match status" value="1"/>
</dbReference>